<protein>
    <submittedName>
        <fullName evidence="1">Uncharacterized protein</fullName>
    </submittedName>
</protein>
<evidence type="ECO:0000313" key="2">
    <source>
        <dbReference type="Proteomes" id="UP001370758"/>
    </source>
</evidence>
<sequence>MKETDKVDYPHLRGLLATHRNPKGESNKSNKVCMEDDDCSIDKTNGEYIDDADGMSKDDTDIVNETAKQELKAELNEGVEEESEKEVRAESKIRIKSCFDWGFC</sequence>
<keyword evidence="2" id="KW-1185">Reference proteome</keyword>
<gene>
    <name evidence="1" type="ORF">TWF481_002610</name>
</gene>
<dbReference type="AlphaFoldDB" id="A0AAV9VTL8"/>
<comment type="caution">
    <text evidence="1">The sequence shown here is derived from an EMBL/GenBank/DDBJ whole genome shotgun (WGS) entry which is preliminary data.</text>
</comment>
<dbReference type="EMBL" id="JAVHJL010000012">
    <property type="protein sequence ID" value="KAK6495562.1"/>
    <property type="molecule type" value="Genomic_DNA"/>
</dbReference>
<proteinExistence type="predicted"/>
<name>A0AAV9VTL8_9PEZI</name>
<accession>A0AAV9VTL8</accession>
<dbReference type="Proteomes" id="UP001370758">
    <property type="component" value="Unassembled WGS sequence"/>
</dbReference>
<evidence type="ECO:0000313" key="1">
    <source>
        <dbReference type="EMBL" id="KAK6495562.1"/>
    </source>
</evidence>
<organism evidence="1 2">
    <name type="scientific">Arthrobotrys musiformis</name>
    <dbReference type="NCBI Taxonomy" id="47236"/>
    <lineage>
        <taxon>Eukaryota</taxon>
        <taxon>Fungi</taxon>
        <taxon>Dikarya</taxon>
        <taxon>Ascomycota</taxon>
        <taxon>Pezizomycotina</taxon>
        <taxon>Orbiliomycetes</taxon>
        <taxon>Orbiliales</taxon>
        <taxon>Orbiliaceae</taxon>
        <taxon>Arthrobotrys</taxon>
    </lineage>
</organism>
<reference evidence="1 2" key="1">
    <citation type="submission" date="2023-08" db="EMBL/GenBank/DDBJ databases">
        <authorList>
            <person name="Palmer J.M."/>
        </authorList>
    </citation>
    <scope>NUCLEOTIDE SEQUENCE [LARGE SCALE GENOMIC DNA]</scope>
    <source>
        <strain evidence="1 2">TWF481</strain>
    </source>
</reference>